<dbReference type="GO" id="GO:0030497">
    <property type="term" value="P:fatty acid elongation"/>
    <property type="evidence" value="ECO:0007669"/>
    <property type="project" value="TreeGrafter"/>
</dbReference>
<evidence type="ECO:0000256" key="12">
    <source>
        <dbReference type="ARBA" id="ARBA00023239"/>
    </source>
</evidence>
<feature type="transmembrane region" description="Helical" evidence="14">
    <location>
        <begin position="172"/>
        <end position="191"/>
    </location>
</feature>
<keyword evidence="6 14" id="KW-0812">Transmembrane</keyword>
<proteinExistence type="inferred from homology"/>
<dbReference type="Pfam" id="PF04387">
    <property type="entry name" value="PTPLA"/>
    <property type="match status" value="1"/>
</dbReference>
<dbReference type="GO" id="GO:0042761">
    <property type="term" value="P:very long-chain fatty acid biosynthetic process"/>
    <property type="evidence" value="ECO:0007669"/>
    <property type="project" value="TreeGrafter"/>
</dbReference>
<comment type="subcellular location">
    <subcellularLocation>
        <location evidence="1">Membrane</location>
        <topology evidence="1">Multi-pass membrane protein</topology>
    </subcellularLocation>
</comment>
<evidence type="ECO:0000256" key="13">
    <source>
        <dbReference type="ARBA" id="ARBA00036671"/>
    </source>
</evidence>
<protein>
    <recommendedName>
        <fullName evidence="4">very-long-chain (3R)-3-hydroxyacyl-CoA dehydratase</fullName>
        <ecNumber evidence="4">4.2.1.134</ecNumber>
    </recommendedName>
</protein>
<dbReference type="EC" id="4.2.1.134" evidence="4"/>
<reference evidence="15" key="1">
    <citation type="submission" date="2021-01" db="EMBL/GenBank/DDBJ databases">
        <authorList>
            <person name="Corre E."/>
            <person name="Pelletier E."/>
            <person name="Niang G."/>
            <person name="Scheremetjew M."/>
            <person name="Finn R."/>
            <person name="Kale V."/>
            <person name="Holt S."/>
            <person name="Cochrane G."/>
            <person name="Meng A."/>
            <person name="Brown T."/>
            <person name="Cohen L."/>
        </authorList>
    </citation>
    <scope>NUCLEOTIDE SEQUENCE</scope>
    <source>
        <strain evidence="15">CCAP 955/1</strain>
    </source>
</reference>
<dbReference type="AlphaFoldDB" id="A0A7S3HHK7"/>
<evidence type="ECO:0000256" key="10">
    <source>
        <dbReference type="ARBA" id="ARBA00023136"/>
    </source>
</evidence>
<dbReference type="GO" id="GO:0005789">
    <property type="term" value="C:endoplasmic reticulum membrane"/>
    <property type="evidence" value="ECO:0007669"/>
    <property type="project" value="TreeGrafter"/>
</dbReference>
<dbReference type="UniPathway" id="UPA00094"/>
<comment type="pathway">
    <text evidence="2">Lipid metabolism; fatty acid biosynthesis.</text>
</comment>
<evidence type="ECO:0000256" key="8">
    <source>
        <dbReference type="ARBA" id="ARBA00022989"/>
    </source>
</evidence>
<evidence type="ECO:0000256" key="9">
    <source>
        <dbReference type="ARBA" id="ARBA00023098"/>
    </source>
</evidence>
<evidence type="ECO:0000256" key="4">
    <source>
        <dbReference type="ARBA" id="ARBA00013122"/>
    </source>
</evidence>
<evidence type="ECO:0000256" key="1">
    <source>
        <dbReference type="ARBA" id="ARBA00004141"/>
    </source>
</evidence>
<evidence type="ECO:0000256" key="7">
    <source>
        <dbReference type="ARBA" id="ARBA00022832"/>
    </source>
</evidence>
<comment type="catalytic activity">
    <reaction evidence="13">
        <text>a very-long-chain (3R)-3-hydroxyacyl-CoA = a very-long-chain (2E)-enoyl-CoA + H2O</text>
        <dbReference type="Rhea" id="RHEA:45812"/>
        <dbReference type="ChEBI" id="CHEBI:15377"/>
        <dbReference type="ChEBI" id="CHEBI:83728"/>
        <dbReference type="ChEBI" id="CHEBI:85440"/>
        <dbReference type="EC" id="4.2.1.134"/>
    </reaction>
</comment>
<feature type="transmembrane region" description="Helical" evidence="14">
    <location>
        <begin position="6"/>
        <end position="29"/>
    </location>
</feature>
<organism evidence="15">
    <name type="scientific">Spumella elongata</name>
    <dbReference type="NCBI Taxonomy" id="89044"/>
    <lineage>
        <taxon>Eukaryota</taxon>
        <taxon>Sar</taxon>
        <taxon>Stramenopiles</taxon>
        <taxon>Ochrophyta</taxon>
        <taxon>Chrysophyceae</taxon>
        <taxon>Chromulinales</taxon>
        <taxon>Chromulinaceae</taxon>
        <taxon>Spumella</taxon>
    </lineage>
</organism>
<keyword evidence="5" id="KW-0444">Lipid biosynthesis</keyword>
<keyword evidence="11" id="KW-0275">Fatty acid biosynthesis</keyword>
<evidence type="ECO:0000313" key="15">
    <source>
        <dbReference type="EMBL" id="CAE0295428.1"/>
    </source>
</evidence>
<keyword evidence="10 14" id="KW-0472">Membrane</keyword>
<evidence type="ECO:0000256" key="14">
    <source>
        <dbReference type="SAM" id="Phobius"/>
    </source>
</evidence>
<dbReference type="InterPro" id="IPR007482">
    <property type="entry name" value="Tyr_Pase-like_PTPLA"/>
</dbReference>
<comment type="similarity">
    <text evidence="3">Belongs to the very long-chain fatty acids dehydratase HACD family.</text>
</comment>
<dbReference type="EMBL" id="HBIC01047654">
    <property type="protein sequence ID" value="CAE0295428.1"/>
    <property type="molecule type" value="Transcribed_RNA"/>
</dbReference>
<dbReference type="GO" id="GO:0030148">
    <property type="term" value="P:sphingolipid biosynthetic process"/>
    <property type="evidence" value="ECO:0007669"/>
    <property type="project" value="TreeGrafter"/>
</dbReference>
<dbReference type="PANTHER" id="PTHR11035">
    <property type="entry name" value="VERY-LONG-CHAIN (3R)-3-HYDROXYACYL-COA DEHYDRATASE"/>
    <property type="match status" value="1"/>
</dbReference>
<sequence length="226" mass="25584">MAKGLALVYLLAYNLACCAGWAYVLFICVKHIRAETIADTWSEVELPLKIVQTAAVLEVLHSMVGLVKSPWATAFMQVFSRVWTLWAIMDTTDAAQTTVFFVLACTSWGLVEVPRYLFYALNLLNAVPYPLFWLRYSLFAVLYPTGITGELGTMYHAFNFFITQAPIQDQPLFRQIHLVSIVLVAITYIPGSPKMFGHMVKTRSKQFELYKNGGKESGDKKDKKKH</sequence>
<accession>A0A7S3HHK7</accession>
<dbReference type="GO" id="GO:0102158">
    <property type="term" value="F:very-long-chain (3R)-3-hydroxyacyl-CoA dehydratase activity"/>
    <property type="evidence" value="ECO:0007669"/>
    <property type="project" value="UniProtKB-EC"/>
</dbReference>
<evidence type="ECO:0000256" key="2">
    <source>
        <dbReference type="ARBA" id="ARBA00005194"/>
    </source>
</evidence>
<dbReference type="PANTHER" id="PTHR11035:SF3">
    <property type="entry name" value="VERY-LONG-CHAIN (3R)-3-HYDROXYACYL-COA DEHYDRATASE"/>
    <property type="match status" value="1"/>
</dbReference>
<evidence type="ECO:0000256" key="3">
    <source>
        <dbReference type="ARBA" id="ARBA00007811"/>
    </source>
</evidence>
<keyword evidence="9" id="KW-0443">Lipid metabolism</keyword>
<keyword evidence="12" id="KW-0456">Lyase</keyword>
<evidence type="ECO:0000256" key="6">
    <source>
        <dbReference type="ARBA" id="ARBA00022692"/>
    </source>
</evidence>
<keyword evidence="7" id="KW-0276">Fatty acid metabolism</keyword>
<keyword evidence="8 14" id="KW-1133">Transmembrane helix</keyword>
<evidence type="ECO:0000256" key="5">
    <source>
        <dbReference type="ARBA" id="ARBA00022516"/>
    </source>
</evidence>
<name>A0A7S3HHK7_9STRA</name>
<gene>
    <name evidence="15" type="ORF">SELO1098_LOCUS24280</name>
</gene>
<evidence type="ECO:0000256" key="11">
    <source>
        <dbReference type="ARBA" id="ARBA00023160"/>
    </source>
</evidence>